<dbReference type="RefSeq" id="WP_152753999.1">
    <property type="nucleotide sequence ID" value="NZ_SPSE01000054.1"/>
</dbReference>
<dbReference type="PANTHER" id="PTHR42957">
    <property type="entry name" value="HELICASE MJ1565-RELATED"/>
    <property type="match status" value="1"/>
</dbReference>
<evidence type="ECO:0000313" key="2">
    <source>
        <dbReference type="EMBL" id="MPQ64855.1"/>
    </source>
</evidence>
<feature type="domain" description="Helicase HerA central" evidence="1">
    <location>
        <begin position="127"/>
        <end position="420"/>
    </location>
</feature>
<proteinExistence type="predicted"/>
<dbReference type="Gene3D" id="3.40.50.300">
    <property type="entry name" value="P-loop containing nucleotide triphosphate hydrolases"/>
    <property type="match status" value="2"/>
</dbReference>
<dbReference type="InterPro" id="IPR027417">
    <property type="entry name" value="P-loop_NTPase"/>
</dbReference>
<dbReference type="Pfam" id="PF01935">
    <property type="entry name" value="DUF87"/>
    <property type="match status" value="1"/>
</dbReference>
<dbReference type="PANTHER" id="PTHR42957:SF1">
    <property type="entry name" value="HELICASE MJ1565-RELATED"/>
    <property type="match status" value="1"/>
</dbReference>
<gene>
    <name evidence="2" type="ORF">E4V82_22565</name>
</gene>
<comment type="caution">
    <text evidence="2">The sequence shown here is derived from an EMBL/GenBank/DDBJ whole genome shotgun (WGS) entry which is preliminary data.</text>
</comment>
<organism evidence="2 3">
    <name type="scientific">Clostridium estertheticum</name>
    <dbReference type="NCBI Taxonomy" id="238834"/>
    <lineage>
        <taxon>Bacteria</taxon>
        <taxon>Bacillati</taxon>
        <taxon>Bacillota</taxon>
        <taxon>Clostridia</taxon>
        <taxon>Eubacteriales</taxon>
        <taxon>Clostridiaceae</taxon>
        <taxon>Clostridium</taxon>
    </lineage>
</organism>
<protein>
    <submittedName>
        <fullName evidence="2">ATP-binding protein</fullName>
    </submittedName>
</protein>
<evidence type="ECO:0000313" key="3">
    <source>
        <dbReference type="Proteomes" id="UP000342249"/>
    </source>
</evidence>
<dbReference type="EMBL" id="SPSF01000056">
    <property type="protein sequence ID" value="MPQ64855.1"/>
    <property type="molecule type" value="Genomic_DNA"/>
</dbReference>
<dbReference type="InterPro" id="IPR008571">
    <property type="entry name" value="HerA-like"/>
</dbReference>
<dbReference type="CDD" id="cd01127">
    <property type="entry name" value="TrwB_TraG_TraD_VirD4"/>
    <property type="match status" value="1"/>
</dbReference>
<sequence length="594" mass="67460">MNNEKTQVGMVVESSPSNIMIEIASKEIFEEYKVLLQIGKYVKIANGNIDYIIASIQNIKAIHQLDKNDVSYYKFQVNTQPVGILLDGIKFVRGNATLPVPTEPVYCIEKDTLELIFSSNKNYSLPFGKLVQNNSIDLKIDGDKFFSKHIAVVGSTGSGKSCTVAKILQQVVGICDNKNNNCEDQKNSHIIIFDLHSEYTAAFALEEDQKFILNSLDVDSLKLPYWLMNSEELESMFIESSEQNSHNQVSQFKNAVILNKELHNPTIKDITYDTPVYFDIKEVCNYIENLNNEVIGKLADENLPKLLDKTLVTDRIIYFTKIYNFVVSTTGAKDKASNGPFNGDFNRFVMRLRTKIQDKRLGFLFEPIKDDKTPYTTNDFEIIMKQFLGYLNKSNITIVDLSGIPFEVLSITVSLVSRLIFDFCFHYSKLMHSKDLHNDIPVMIVCEEAHNYIPRNGGSEYSASKKSLERIAKEGRKYGLSLMVVSQRPSEVSETIFAQCNNFIALRLTNSNDQNYVKNLMPDTTNGVADLLPSLSPGEFIIVGDAVLMPSIAKIELPNPQPKSQSVKFHSEWNEKWKNIEFGDVIKRWRKEQS</sequence>
<name>A0A5N7IUR7_9CLOT</name>
<keyword evidence="2" id="KW-0067">ATP-binding</keyword>
<dbReference type="Proteomes" id="UP000342249">
    <property type="component" value="Unassembled WGS sequence"/>
</dbReference>
<dbReference type="GO" id="GO:0005524">
    <property type="term" value="F:ATP binding"/>
    <property type="evidence" value="ECO:0007669"/>
    <property type="project" value="UniProtKB-KW"/>
</dbReference>
<evidence type="ECO:0000259" key="1">
    <source>
        <dbReference type="Pfam" id="PF01935"/>
    </source>
</evidence>
<accession>A0A5N7IUR7</accession>
<dbReference type="InterPro" id="IPR002789">
    <property type="entry name" value="HerA_central"/>
</dbReference>
<keyword evidence="2" id="KW-0547">Nucleotide-binding</keyword>
<reference evidence="2" key="1">
    <citation type="journal article" date="2019" name="Lett. Appl. Microbiol.">
        <title>A case of 'blown pack' spoilage of vacuum-packaged pork likely associated with Clostridium estertheticum in Canada.</title>
        <authorList>
            <person name="Zhang P."/>
            <person name="Ward P."/>
            <person name="McMullen L.M."/>
            <person name="Yang X."/>
        </authorList>
    </citation>
    <scope>NUCLEOTIDE SEQUENCE [LARGE SCALE GENOMIC DNA]</scope>
    <source>
        <strain evidence="2">MA19</strain>
    </source>
</reference>
<dbReference type="SUPFAM" id="SSF52540">
    <property type="entry name" value="P-loop containing nucleoside triphosphate hydrolases"/>
    <property type="match status" value="1"/>
</dbReference>
<dbReference type="AlphaFoldDB" id="A0A5N7IUR7"/>